<dbReference type="InterPro" id="IPR009438">
    <property type="entry name" value="Phytosulfokine"/>
</dbReference>
<keyword evidence="6 9" id="KW-0732">Signal</keyword>
<proteinExistence type="inferred from homology"/>
<keyword evidence="3 9" id="KW-0217">Developmental protein</keyword>
<evidence type="ECO:0000256" key="1">
    <source>
        <dbReference type="ARBA" id="ARBA00004613"/>
    </source>
</evidence>
<comment type="PTM">
    <text evidence="9">PSK-alpha is produced by endopeptidase digestion. PSK-beta is produced from PSK-alpha by exopeptidase digestion.</text>
</comment>
<evidence type="ECO:0000256" key="3">
    <source>
        <dbReference type="ARBA" id="ARBA00022473"/>
    </source>
</evidence>
<dbReference type="Gramene" id="XM_028332779.1">
    <property type="protein sequence ID" value="XP_028188580.1"/>
    <property type="gene ID" value="LOC114375039"/>
</dbReference>
<evidence type="ECO:0000313" key="11">
    <source>
        <dbReference type="Proteomes" id="UP000289340"/>
    </source>
</evidence>
<keyword evidence="4 9" id="KW-0964">Secreted</keyword>
<evidence type="ECO:0000256" key="8">
    <source>
        <dbReference type="ARBA" id="ARBA00023030"/>
    </source>
</evidence>
<dbReference type="EMBL" id="QZWG01000011">
    <property type="protein sequence ID" value="RZB83858.1"/>
    <property type="molecule type" value="Genomic_DNA"/>
</dbReference>
<dbReference type="EMBL" id="QZWG01000011">
    <property type="protein sequence ID" value="RZB83857.1"/>
    <property type="molecule type" value="Genomic_DNA"/>
</dbReference>
<dbReference type="Pfam" id="PF06404">
    <property type="entry name" value="PSK"/>
    <property type="match status" value="1"/>
</dbReference>
<keyword evidence="5 9" id="KW-0765">Sulfation</keyword>
<evidence type="ECO:0000256" key="7">
    <source>
        <dbReference type="ARBA" id="ARBA00022782"/>
    </source>
</evidence>
<keyword evidence="8 9" id="KW-0339">Growth factor</keyword>
<comment type="similarity">
    <text evidence="2 9">Belongs to the phytosulfokine family.</text>
</comment>
<accession>A0A445IDB0</accession>
<dbReference type="GO" id="GO:0008083">
    <property type="term" value="F:growth factor activity"/>
    <property type="evidence" value="ECO:0007669"/>
    <property type="project" value="UniProtKB-UniRule"/>
</dbReference>
<dbReference type="Proteomes" id="UP000289340">
    <property type="component" value="Chromosome 11"/>
</dbReference>
<dbReference type="AlphaFoldDB" id="A0A445IDB0"/>
<comment type="caution">
    <text evidence="10">The sequence shown here is derived from an EMBL/GenBank/DDBJ whole genome shotgun (WGS) entry which is preliminary data.</text>
</comment>
<gene>
    <name evidence="10" type="ORF">D0Y65_032382</name>
</gene>
<evidence type="ECO:0000256" key="5">
    <source>
        <dbReference type="ARBA" id="ARBA00022641"/>
    </source>
</evidence>
<comment type="function">
    <text evidence="9">Promotes plant cell differentiation, organogenesis and somatic embryogenesis as well as cell proliferation.</text>
</comment>
<keyword evidence="11" id="KW-1185">Reference proteome</keyword>
<name>A0A445IDB0_GLYSO</name>
<evidence type="ECO:0000256" key="2">
    <source>
        <dbReference type="ARBA" id="ARBA00010781"/>
    </source>
</evidence>
<protein>
    <recommendedName>
        <fullName evidence="9">Phytosulfokine</fullName>
    </recommendedName>
    <component>
        <recommendedName>
            <fullName evidence="9">Phytosulfokine-alpha</fullName>
            <shortName evidence="9">PSK-alpha</shortName>
            <shortName evidence="9">Phytosulfokine-a</shortName>
        </recommendedName>
    </component>
    <component>
        <recommendedName>
            <fullName evidence="9">Phytosulfokine-beta</fullName>
            <shortName evidence="9">PSK-beta</shortName>
            <shortName evidence="9">Phytosulfokine-b</shortName>
        </recommendedName>
    </component>
</protein>
<sequence>MKISLHLGALLFFLFFLVSSSKLSARPLTTEQGRDRSKLNEVSGEDLVLELEGGESLKLLGVEDCKSGDEECLQRRMTLAAHLDYIYTQHHKP</sequence>
<dbReference type="PANTHER" id="PTHR33285:SF22">
    <property type="entry name" value="PHYTOSULFOKINES 6-RELATED"/>
    <property type="match status" value="1"/>
</dbReference>
<dbReference type="GO" id="GO:0008283">
    <property type="term" value="P:cell population proliferation"/>
    <property type="evidence" value="ECO:0007669"/>
    <property type="project" value="UniProtKB-UniRule"/>
</dbReference>
<dbReference type="GO" id="GO:0005576">
    <property type="term" value="C:extracellular region"/>
    <property type="evidence" value="ECO:0007669"/>
    <property type="project" value="UniProtKB-SubCell"/>
</dbReference>
<comment type="PTM">
    <text evidence="9">Sulfation is important for activity and for the binding to a putative membrane receptor.</text>
</comment>
<keyword evidence="7 9" id="KW-0221">Differentiation</keyword>
<comment type="subcellular location">
    <subcellularLocation>
        <location evidence="1 9">Secreted</location>
    </subcellularLocation>
</comment>
<reference evidence="10 11" key="1">
    <citation type="submission" date="2018-09" db="EMBL/GenBank/DDBJ databases">
        <title>A high-quality reference genome of wild soybean provides a powerful tool to mine soybean genomes.</title>
        <authorList>
            <person name="Xie M."/>
            <person name="Chung C.Y.L."/>
            <person name="Li M.-W."/>
            <person name="Wong F.-L."/>
            <person name="Chan T.-F."/>
            <person name="Lam H.-M."/>
        </authorList>
    </citation>
    <scope>NUCLEOTIDE SEQUENCE [LARGE SCALE GENOMIC DNA]</scope>
    <source>
        <strain evidence="11">cv. W05</strain>
        <tissue evidence="10">Hypocotyl of etiolated seedlings</tissue>
    </source>
</reference>
<dbReference type="GO" id="GO:0030154">
    <property type="term" value="P:cell differentiation"/>
    <property type="evidence" value="ECO:0007669"/>
    <property type="project" value="UniProtKB-UniRule"/>
</dbReference>
<evidence type="ECO:0000256" key="9">
    <source>
        <dbReference type="RuleBase" id="RU368031"/>
    </source>
</evidence>
<feature type="signal peptide" evidence="9">
    <location>
        <begin position="1"/>
        <end position="20"/>
    </location>
</feature>
<evidence type="ECO:0000256" key="6">
    <source>
        <dbReference type="ARBA" id="ARBA00022729"/>
    </source>
</evidence>
<evidence type="ECO:0000313" key="10">
    <source>
        <dbReference type="EMBL" id="RZB83858.1"/>
    </source>
</evidence>
<evidence type="ECO:0000256" key="4">
    <source>
        <dbReference type="ARBA" id="ARBA00022525"/>
    </source>
</evidence>
<organism evidence="10 11">
    <name type="scientific">Glycine soja</name>
    <name type="common">Wild soybean</name>
    <dbReference type="NCBI Taxonomy" id="3848"/>
    <lineage>
        <taxon>Eukaryota</taxon>
        <taxon>Viridiplantae</taxon>
        <taxon>Streptophyta</taxon>
        <taxon>Embryophyta</taxon>
        <taxon>Tracheophyta</taxon>
        <taxon>Spermatophyta</taxon>
        <taxon>Magnoliopsida</taxon>
        <taxon>eudicotyledons</taxon>
        <taxon>Gunneridae</taxon>
        <taxon>Pentapetalae</taxon>
        <taxon>rosids</taxon>
        <taxon>fabids</taxon>
        <taxon>Fabales</taxon>
        <taxon>Fabaceae</taxon>
        <taxon>Papilionoideae</taxon>
        <taxon>50 kb inversion clade</taxon>
        <taxon>NPAAA clade</taxon>
        <taxon>indigoferoid/millettioid clade</taxon>
        <taxon>Phaseoleae</taxon>
        <taxon>Glycine</taxon>
        <taxon>Glycine subgen. Soja</taxon>
    </lineage>
</organism>
<feature type="chain" id="PRO_5033891007" description="Phytosulfokine" evidence="9">
    <location>
        <begin position="21"/>
        <end position="93"/>
    </location>
</feature>
<dbReference type="PANTHER" id="PTHR33285">
    <property type="entry name" value="PHYTOSULFOKINES 3"/>
    <property type="match status" value="1"/>
</dbReference>